<organism evidence="2 3">
    <name type="scientific">Tanacetum coccineum</name>
    <dbReference type="NCBI Taxonomy" id="301880"/>
    <lineage>
        <taxon>Eukaryota</taxon>
        <taxon>Viridiplantae</taxon>
        <taxon>Streptophyta</taxon>
        <taxon>Embryophyta</taxon>
        <taxon>Tracheophyta</taxon>
        <taxon>Spermatophyta</taxon>
        <taxon>Magnoliopsida</taxon>
        <taxon>eudicotyledons</taxon>
        <taxon>Gunneridae</taxon>
        <taxon>Pentapetalae</taxon>
        <taxon>asterids</taxon>
        <taxon>campanulids</taxon>
        <taxon>Asterales</taxon>
        <taxon>Asteraceae</taxon>
        <taxon>Asteroideae</taxon>
        <taxon>Anthemideae</taxon>
        <taxon>Anthemidinae</taxon>
        <taxon>Tanacetum</taxon>
    </lineage>
</organism>
<comment type="caution">
    <text evidence="2">The sequence shown here is derived from an EMBL/GenBank/DDBJ whole genome shotgun (WGS) entry which is preliminary data.</text>
</comment>
<dbReference type="InterPro" id="IPR025724">
    <property type="entry name" value="GAG-pre-integrase_dom"/>
</dbReference>
<dbReference type="InterPro" id="IPR036397">
    <property type="entry name" value="RNaseH_sf"/>
</dbReference>
<sequence length="209" mass="24952">MRLGHMSEKGMMELSKRGLLCGQNTRKLEFCKHHVFGKQHRVKFGTTVHRTKGTLDYIHSDLWGPSRVPSKGGARYMLTFIDDYSRRVWVYILKRKDEVFVNFKQWKTMIKKQTRKFVKRLRTNNGLEFCQGEFNEFYKNEGIVRHHTVRYTPQQNGVAERMNNTLLEKVRYRTKGYRLWCPDGKSSRFLISRDVTFDESAMLKKKEEE</sequence>
<dbReference type="EMBL" id="BQNB010008836">
    <property type="protein sequence ID" value="GJS54945.1"/>
    <property type="molecule type" value="Genomic_DNA"/>
</dbReference>
<dbReference type="Pfam" id="PF00665">
    <property type="entry name" value="rve"/>
    <property type="match status" value="1"/>
</dbReference>
<reference evidence="2" key="2">
    <citation type="submission" date="2022-01" db="EMBL/GenBank/DDBJ databases">
        <authorList>
            <person name="Yamashiro T."/>
            <person name="Shiraishi A."/>
            <person name="Satake H."/>
            <person name="Nakayama K."/>
        </authorList>
    </citation>
    <scope>NUCLEOTIDE SEQUENCE</scope>
</reference>
<feature type="domain" description="Integrase catalytic" evidence="1">
    <location>
        <begin position="45"/>
        <end position="171"/>
    </location>
</feature>
<dbReference type="PROSITE" id="PS50994">
    <property type="entry name" value="INTEGRASE"/>
    <property type="match status" value="1"/>
</dbReference>
<dbReference type="PANTHER" id="PTHR42648">
    <property type="entry name" value="TRANSPOSASE, PUTATIVE-RELATED"/>
    <property type="match status" value="1"/>
</dbReference>
<evidence type="ECO:0000313" key="3">
    <source>
        <dbReference type="Proteomes" id="UP001151760"/>
    </source>
</evidence>
<dbReference type="InterPro" id="IPR001584">
    <property type="entry name" value="Integrase_cat-core"/>
</dbReference>
<dbReference type="InterPro" id="IPR057670">
    <property type="entry name" value="SH3_retrovirus"/>
</dbReference>
<dbReference type="Proteomes" id="UP001151760">
    <property type="component" value="Unassembled WGS sequence"/>
</dbReference>
<dbReference type="Pfam" id="PF13976">
    <property type="entry name" value="gag_pre-integrs"/>
    <property type="match status" value="1"/>
</dbReference>
<dbReference type="Gene3D" id="3.30.420.10">
    <property type="entry name" value="Ribonuclease H-like superfamily/Ribonuclease H"/>
    <property type="match status" value="1"/>
</dbReference>
<reference evidence="2" key="1">
    <citation type="journal article" date="2022" name="Int. J. Mol. Sci.">
        <title>Draft Genome of Tanacetum Coccineum: Genomic Comparison of Closely Related Tanacetum-Family Plants.</title>
        <authorList>
            <person name="Yamashiro T."/>
            <person name="Shiraishi A."/>
            <person name="Nakayama K."/>
            <person name="Satake H."/>
        </authorList>
    </citation>
    <scope>NUCLEOTIDE SEQUENCE</scope>
</reference>
<dbReference type="InterPro" id="IPR012337">
    <property type="entry name" value="RNaseH-like_sf"/>
</dbReference>
<dbReference type="InterPro" id="IPR039537">
    <property type="entry name" value="Retrotran_Ty1/copia-like"/>
</dbReference>
<evidence type="ECO:0000313" key="2">
    <source>
        <dbReference type="EMBL" id="GJS54945.1"/>
    </source>
</evidence>
<proteinExistence type="predicted"/>
<accession>A0ABQ4WPW1</accession>
<evidence type="ECO:0000259" key="1">
    <source>
        <dbReference type="PROSITE" id="PS50994"/>
    </source>
</evidence>
<gene>
    <name evidence="2" type="ORF">Tco_0628307</name>
</gene>
<dbReference type="SUPFAM" id="SSF53098">
    <property type="entry name" value="Ribonuclease H-like"/>
    <property type="match status" value="1"/>
</dbReference>
<protein>
    <submittedName>
        <fullName evidence="2">Retrovirus-related pol polyprotein from transposon TNT 1-94</fullName>
    </submittedName>
</protein>
<dbReference type="Pfam" id="PF25597">
    <property type="entry name" value="SH3_retrovirus"/>
    <property type="match status" value="1"/>
</dbReference>
<keyword evidence="3" id="KW-1185">Reference proteome</keyword>
<dbReference type="PANTHER" id="PTHR42648:SF31">
    <property type="entry name" value="RNA-DIRECTED DNA POLYMERASE"/>
    <property type="match status" value="1"/>
</dbReference>
<name>A0ABQ4WPW1_9ASTR</name>